<dbReference type="InterPro" id="IPR011989">
    <property type="entry name" value="ARM-like"/>
</dbReference>
<protein>
    <recommendedName>
        <fullName evidence="3">HEAT repeat domain-containing protein</fullName>
    </recommendedName>
</protein>
<organism evidence="1 2">
    <name type="scientific">Paenalkalicoccus suaedae</name>
    <dbReference type="NCBI Taxonomy" id="2592382"/>
    <lineage>
        <taxon>Bacteria</taxon>
        <taxon>Bacillati</taxon>
        <taxon>Bacillota</taxon>
        <taxon>Bacilli</taxon>
        <taxon>Bacillales</taxon>
        <taxon>Bacillaceae</taxon>
        <taxon>Paenalkalicoccus</taxon>
    </lineage>
</organism>
<dbReference type="RefSeq" id="WP_176010868.1">
    <property type="nucleotide sequence ID" value="NZ_CP041372.2"/>
</dbReference>
<evidence type="ECO:0008006" key="3">
    <source>
        <dbReference type="Google" id="ProtNLM"/>
    </source>
</evidence>
<accession>A0A859FIE8</accession>
<dbReference type="SUPFAM" id="SSF48371">
    <property type="entry name" value="ARM repeat"/>
    <property type="match status" value="1"/>
</dbReference>
<reference evidence="2" key="1">
    <citation type="submission" date="2019-07" db="EMBL/GenBank/DDBJ databases">
        <title>Bacillus alkalisoli sp. nov. isolated from saline soil.</title>
        <authorList>
            <person name="Sun J.-Q."/>
            <person name="Xu L."/>
        </authorList>
    </citation>
    <scope>NUCLEOTIDE SEQUENCE [LARGE SCALE GENOMIC DNA]</scope>
    <source>
        <strain evidence="2">M4U3P1</strain>
    </source>
</reference>
<proteinExistence type="predicted"/>
<evidence type="ECO:0000313" key="2">
    <source>
        <dbReference type="Proteomes" id="UP000318138"/>
    </source>
</evidence>
<keyword evidence="2" id="KW-1185">Reference proteome</keyword>
<dbReference type="Gene3D" id="1.25.10.10">
    <property type="entry name" value="Leucine-rich Repeat Variant"/>
    <property type="match status" value="1"/>
</dbReference>
<dbReference type="AlphaFoldDB" id="A0A859FIE8"/>
<dbReference type="EMBL" id="CP041372">
    <property type="protein sequence ID" value="QKS72901.1"/>
    <property type="molecule type" value="Genomic_DNA"/>
</dbReference>
<evidence type="ECO:0000313" key="1">
    <source>
        <dbReference type="EMBL" id="QKS72901.1"/>
    </source>
</evidence>
<dbReference type="InterPro" id="IPR016024">
    <property type="entry name" value="ARM-type_fold"/>
</dbReference>
<dbReference type="KEGG" id="psua:FLK61_40595"/>
<gene>
    <name evidence="1" type="ORF">FLK61_40595</name>
</gene>
<name>A0A859FIE8_9BACI</name>
<sequence>MIFALWLLAILVITQLVLLVYTIMTKRSSIRQDRLLNEAYEKMHPKLYQYFIGEEAMDPRLPDRQKTRVALVELSVDQFLKEEHSADQCSRAKALAEKVLSEPYKRILRSNQWAERMNALYYIEDFEICSLEEDVTSHLRAIKHPGGEEYRQALRVLAVMQSDIVVEELIKHPHSIVFCKEILRRMNHVLFDELASRLGEESHPELYQAFIVHVGEHGLDAHMMKVEKAFRDTRTETRLKALRAIAFSKKLRDSSKLTPFFTSEIWQERMYAAKVVGAIEDKTLLAKVKPLLSDREWWVRYAAADTIATFGISELYETLPSLEDPYAEDMIRQMITREGGVAHV</sequence>
<dbReference type="Proteomes" id="UP000318138">
    <property type="component" value="Chromosome"/>
</dbReference>